<gene>
    <name evidence="2" type="ORF">LVJ77_10930</name>
</gene>
<proteinExistence type="predicted"/>
<feature type="transmembrane region" description="Helical" evidence="1">
    <location>
        <begin position="124"/>
        <end position="146"/>
    </location>
</feature>
<sequence>MLEPTTRRIVAVLQQWDGRHGYAETAQGAGYHLHREHLEQPQPVWAGMNVEIYLDENERGETERMVFRPVPLAGEDTAEARLPEHGRKLYADGKMSAWQAVRQGVLTTAVWYGITAWLNDDNLISWQAVALLFCAMLLIYGLPLLYRRSRPPVWVDNEQSLWLDGSMVRVAWAAQGRAYYFF</sequence>
<dbReference type="EMBL" id="CP091521">
    <property type="protein sequence ID" value="UOP04689.1"/>
    <property type="molecule type" value="Genomic_DNA"/>
</dbReference>
<dbReference type="KEGG" id="ckh:LVJ77_10930"/>
<keyword evidence="3" id="KW-1185">Reference proteome</keyword>
<accession>A0A8T9MTS9</accession>
<dbReference type="AlphaFoldDB" id="A0A8T9MTS9"/>
<keyword evidence="1" id="KW-0472">Membrane</keyword>
<reference evidence="2" key="1">
    <citation type="journal article" date="2022" name="Res Sq">
        <title>Evolution of multicellular longitudinally dividing oral cavity symbionts (Neisseriaceae).</title>
        <authorList>
            <person name="Nyongesa S."/>
            <person name="Weber P."/>
            <person name="Bernet E."/>
            <person name="Pullido F."/>
            <person name="Nieckarz M."/>
            <person name="Delaby M."/>
            <person name="Nieves C."/>
            <person name="Viehboeck T."/>
            <person name="Krause N."/>
            <person name="Rivera-Millot A."/>
            <person name="Nakamura A."/>
            <person name="Vischer N."/>
            <person name="VanNieuwenhze M."/>
            <person name="Brun Y."/>
            <person name="Cava F."/>
            <person name="Bulgheresi S."/>
            <person name="Veyrier F."/>
        </authorList>
    </citation>
    <scope>NUCLEOTIDE SEQUENCE</scope>
    <source>
        <strain evidence="2">17694</strain>
    </source>
</reference>
<feature type="transmembrane region" description="Helical" evidence="1">
    <location>
        <begin position="100"/>
        <end position="118"/>
    </location>
</feature>
<organism evidence="2 3">
    <name type="scientific">Conchiformibius kuhniae</name>
    <dbReference type="NCBI Taxonomy" id="211502"/>
    <lineage>
        <taxon>Bacteria</taxon>
        <taxon>Pseudomonadati</taxon>
        <taxon>Pseudomonadota</taxon>
        <taxon>Betaproteobacteria</taxon>
        <taxon>Neisseriales</taxon>
        <taxon>Neisseriaceae</taxon>
        <taxon>Conchiformibius</taxon>
    </lineage>
</organism>
<keyword evidence="1" id="KW-0812">Transmembrane</keyword>
<evidence type="ECO:0000313" key="3">
    <source>
        <dbReference type="Proteomes" id="UP000831534"/>
    </source>
</evidence>
<name>A0A8T9MTS9_9NEIS</name>
<dbReference type="Proteomes" id="UP000831534">
    <property type="component" value="Chromosome"/>
</dbReference>
<protein>
    <submittedName>
        <fullName evidence="2">Uncharacterized protein</fullName>
    </submittedName>
</protein>
<dbReference type="RefSeq" id="WP_027010272.1">
    <property type="nucleotide sequence ID" value="NZ_CP091521.1"/>
</dbReference>
<reference evidence="2" key="2">
    <citation type="submission" date="2024-09" db="EMBL/GenBank/DDBJ databases">
        <authorList>
            <person name="Veyrier F.J."/>
        </authorList>
    </citation>
    <scope>NUCLEOTIDE SEQUENCE</scope>
    <source>
        <strain evidence="2">17694</strain>
    </source>
</reference>
<keyword evidence="1" id="KW-1133">Transmembrane helix</keyword>
<evidence type="ECO:0000256" key="1">
    <source>
        <dbReference type="SAM" id="Phobius"/>
    </source>
</evidence>
<evidence type="ECO:0000313" key="2">
    <source>
        <dbReference type="EMBL" id="UOP04689.1"/>
    </source>
</evidence>